<evidence type="ECO:0000313" key="1">
    <source>
        <dbReference type="EMBL" id="CAB0001522.1"/>
    </source>
</evidence>
<dbReference type="AlphaFoldDB" id="A0A6H5GF29"/>
<reference evidence="1 2" key="1">
    <citation type="submission" date="2020-02" db="EMBL/GenBank/DDBJ databases">
        <authorList>
            <person name="Ferguson B K."/>
        </authorList>
    </citation>
    <scope>NUCLEOTIDE SEQUENCE [LARGE SCALE GENOMIC DNA]</scope>
</reference>
<accession>A0A6H5GF29</accession>
<sequence>MFHVTAAGYSVDVLYLYRHLKAAKMMDKFLIKELAIVDIGTGAGSSWIFRPPGGSYVQPIDVERANTFTSKNLHGMEWGTGDIPYSMIPNIIQQYILDDMWAPLPLYVKGEEKARLLRELLRNNPEFQVVNIEKIGFLRKLEQKAPEICLFHSRRNKPLCAKTQAFNIRHLILEYGIE</sequence>
<keyword evidence="2" id="KW-1185">Reference proteome</keyword>
<protein>
    <submittedName>
        <fullName evidence="1">Uncharacterized protein</fullName>
    </submittedName>
</protein>
<dbReference type="OrthoDB" id="6615313at2759"/>
<organism evidence="1 2">
    <name type="scientific">Nesidiocoris tenuis</name>
    <dbReference type="NCBI Taxonomy" id="355587"/>
    <lineage>
        <taxon>Eukaryota</taxon>
        <taxon>Metazoa</taxon>
        <taxon>Ecdysozoa</taxon>
        <taxon>Arthropoda</taxon>
        <taxon>Hexapoda</taxon>
        <taxon>Insecta</taxon>
        <taxon>Pterygota</taxon>
        <taxon>Neoptera</taxon>
        <taxon>Paraneoptera</taxon>
        <taxon>Hemiptera</taxon>
        <taxon>Heteroptera</taxon>
        <taxon>Panheteroptera</taxon>
        <taxon>Cimicomorpha</taxon>
        <taxon>Miridae</taxon>
        <taxon>Dicyphina</taxon>
        <taxon>Nesidiocoris</taxon>
    </lineage>
</organism>
<proteinExistence type="predicted"/>
<name>A0A6H5GF29_9HEMI</name>
<gene>
    <name evidence="1" type="ORF">NTEN_LOCUS7309</name>
</gene>
<evidence type="ECO:0000313" key="2">
    <source>
        <dbReference type="Proteomes" id="UP000479000"/>
    </source>
</evidence>
<dbReference type="Proteomes" id="UP000479000">
    <property type="component" value="Unassembled WGS sequence"/>
</dbReference>
<dbReference type="EMBL" id="CADCXU010011042">
    <property type="protein sequence ID" value="CAB0001522.1"/>
    <property type="molecule type" value="Genomic_DNA"/>
</dbReference>